<dbReference type="Gene3D" id="2.30.40.10">
    <property type="entry name" value="Urease, subunit C, domain 1"/>
    <property type="match status" value="1"/>
</dbReference>
<dbReference type="UniPathway" id="UPA00070">
    <property type="reaction ID" value="UER00117"/>
</dbReference>
<dbReference type="GO" id="GO:0005737">
    <property type="term" value="C:cytoplasm"/>
    <property type="evidence" value="ECO:0007669"/>
    <property type="project" value="TreeGrafter"/>
</dbReference>
<accession>A0A1M4TSQ1</accession>
<feature type="binding site" evidence="7">
    <location>
        <position position="307"/>
    </location>
    <ligand>
        <name>substrate</name>
    </ligand>
</feature>
<feature type="binding site" evidence="7">
    <location>
        <position position="150"/>
    </location>
    <ligand>
        <name>Zn(2+)</name>
        <dbReference type="ChEBI" id="CHEBI:29105"/>
        <label>1</label>
    </ligand>
</feature>
<evidence type="ECO:0000259" key="9">
    <source>
        <dbReference type="Pfam" id="PF12890"/>
    </source>
</evidence>
<feature type="binding site" evidence="7">
    <location>
        <position position="58"/>
    </location>
    <ligand>
        <name>Zn(2+)</name>
        <dbReference type="ChEBI" id="CHEBI:29105"/>
        <label>1</label>
    </ligand>
</feature>
<evidence type="ECO:0000256" key="5">
    <source>
        <dbReference type="ARBA" id="ARBA00022833"/>
    </source>
</evidence>
<evidence type="ECO:0000313" key="11">
    <source>
        <dbReference type="Proteomes" id="UP000184088"/>
    </source>
</evidence>
<dbReference type="NCBIfam" id="TIGR00857">
    <property type="entry name" value="pyrC_multi"/>
    <property type="match status" value="1"/>
</dbReference>
<dbReference type="EC" id="3.5.2.3" evidence="7"/>
<dbReference type="Gene3D" id="3.20.20.140">
    <property type="entry name" value="Metal-dependent hydrolases"/>
    <property type="match status" value="1"/>
</dbReference>
<dbReference type="RefSeq" id="WP_073341317.1">
    <property type="nucleotide sequence ID" value="NZ_FQVH01000002.1"/>
</dbReference>
<dbReference type="Pfam" id="PF07969">
    <property type="entry name" value="Amidohydro_3"/>
    <property type="match status" value="1"/>
</dbReference>
<feature type="binding site" evidence="7">
    <location>
        <position position="276"/>
    </location>
    <ligand>
        <name>substrate</name>
    </ligand>
</feature>
<proteinExistence type="inferred from homology"/>
<evidence type="ECO:0000256" key="7">
    <source>
        <dbReference type="HAMAP-Rule" id="MF_00220"/>
    </source>
</evidence>
<keyword evidence="5 7" id="KW-0862">Zinc</keyword>
<comment type="catalytic activity">
    <reaction evidence="7">
        <text>(S)-dihydroorotate + H2O = N-carbamoyl-L-aspartate + H(+)</text>
        <dbReference type="Rhea" id="RHEA:24296"/>
        <dbReference type="ChEBI" id="CHEBI:15377"/>
        <dbReference type="ChEBI" id="CHEBI:15378"/>
        <dbReference type="ChEBI" id="CHEBI:30864"/>
        <dbReference type="ChEBI" id="CHEBI:32814"/>
        <dbReference type="EC" id="3.5.2.3"/>
    </reaction>
</comment>
<gene>
    <name evidence="7" type="primary">pyrC</name>
    <name evidence="10" type="ORF">SAMN02746089_00290</name>
</gene>
<protein>
    <recommendedName>
        <fullName evidence="7">Dihydroorotase</fullName>
        <shortName evidence="7">DHOase</shortName>
        <ecNumber evidence="7">3.5.2.3</ecNumber>
    </recommendedName>
</protein>
<organism evidence="10 11">
    <name type="scientific">Caldanaerobius fijiensis DSM 17918</name>
    <dbReference type="NCBI Taxonomy" id="1121256"/>
    <lineage>
        <taxon>Bacteria</taxon>
        <taxon>Bacillati</taxon>
        <taxon>Bacillota</taxon>
        <taxon>Clostridia</taxon>
        <taxon>Thermoanaerobacterales</taxon>
        <taxon>Thermoanaerobacteraceae</taxon>
        <taxon>Caldanaerobius</taxon>
    </lineage>
</organism>
<evidence type="ECO:0000256" key="4">
    <source>
        <dbReference type="ARBA" id="ARBA00022801"/>
    </source>
</evidence>
<dbReference type="InterPro" id="IPR050138">
    <property type="entry name" value="DHOase/Allantoinase_Hydrolase"/>
</dbReference>
<dbReference type="GO" id="GO:0004038">
    <property type="term" value="F:allantoinase activity"/>
    <property type="evidence" value="ECO:0007669"/>
    <property type="project" value="TreeGrafter"/>
</dbReference>
<dbReference type="PANTHER" id="PTHR43668">
    <property type="entry name" value="ALLANTOINASE"/>
    <property type="match status" value="1"/>
</dbReference>
<dbReference type="PANTHER" id="PTHR43668:SF2">
    <property type="entry name" value="ALLANTOINASE"/>
    <property type="match status" value="1"/>
</dbReference>
<dbReference type="InterPro" id="IPR032466">
    <property type="entry name" value="Metal_Hydrolase"/>
</dbReference>
<dbReference type="Pfam" id="PF12890">
    <property type="entry name" value="DHOase"/>
    <property type="match status" value="1"/>
</dbReference>
<dbReference type="SUPFAM" id="SSF51338">
    <property type="entry name" value="Composite domain of metallo-dependent hydrolases"/>
    <property type="match status" value="1"/>
</dbReference>
<dbReference type="InterPro" id="IPR002195">
    <property type="entry name" value="Dihydroorotase_CS"/>
</dbReference>
<keyword evidence="11" id="KW-1185">Reference proteome</keyword>
<name>A0A1M4TSQ1_9THEO</name>
<feature type="binding site" evidence="7">
    <location>
        <begin position="60"/>
        <end position="62"/>
    </location>
    <ligand>
        <name>substrate</name>
    </ligand>
</feature>
<dbReference type="PROSITE" id="PS00483">
    <property type="entry name" value="DIHYDROOROTASE_2"/>
    <property type="match status" value="1"/>
</dbReference>
<feature type="domain" description="Dihydroorotase catalytic" evidence="9">
    <location>
        <begin position="48"/>
        <end position="234"/>
    </location>
</feature>
<evidence type="ECO:0000256" key="3">
    <source>
        <dbReference type="ARBA" id="ARBA00022723"/>
    </source>
</evidence>
<dbReference type="GO" id="GO:0006145">
    <property type="term" value="P:purine nucleobase catabolic process"/>
    <property type="evidence" value="ECO:0007669"/>
    <property type="project" value="TreeGrafter"/>
</dbReference>
<evidence type="ECO:0000259" key="8">
    <source>
        <dbReference type="Pfam" id="PF07969"/>
    </source>
</evidence>
<dbReference type="InterPro" id="IPR013108">
    <property type="entry name" value="Amidohydro_3"/>
</dbReference>
<feature type="binding site" evidence="7">
    <location>
        <position position="92"/>
    </location>
    <ligand>
        <name>substrate</name>
    </ligand>
</feature>
<evidence type="ECO:0000256" key="2">
    <source>
        <dbReference type="ARBA" id="ARBA00010286"/>
    </source>
</evidence>
<dbReference type="OrthoDB" id="9765462at2"/>
<keyword evidence="6 7" id="KW-0665">Pyrimidine biosynthesis</keyword>
<evidence type="ECO:0000256" key="6">
    <source>
        <dbReference type="ARBA" id="ARBA00022975"/>
    </source>
</evidence>
<dbReference type="AlphaFoldDB" id="A0A1M4TSQ1"/>
<sequence length="428" mass="46631">MKILFKAGRIVNCDQEKVCDLLIEDKKIVAIADEIDADDALVIDARGLLVMPGFVDMHCHLRDPGYEYKETIRTGTMAAARGGFTTIACMPNTNPVVDNKVVLEYIKSKAVREGVVNVLPIGAITKGLNGEELSEMGELKENGVVALSDDGKSVMNAGLMKRALSYARMLDMLVISHCEDVNITGEGVMNSGYMATLLGLKGMPAEAEEVMISRDAILALHTGARLHIAHVSTKISTDIIRWTKKMGVNITAEVTPHHLSLTEEEVDGYNTDTKVNPPLRTREDIMALIDGLKDGTIDCIATDHAPHGIQDKNVEYARAAFGISGFETAFSVINTYLVEKKHIDYKDVVRLMSTNPAKILGIDRGYIKEGAVADIVLVDPEAAYVVDKNKFYSKGKNTPYDGKVLKGVIKMTLVGGKVVYNSEEGILC</sequence>
<dbReference type="CDD" id="cd01317">
    <property type="entry name" value="DHOase_IIa"/>
    <property type="match status" value="1"/>
</dbReference>
<evidence type="ECO:0000313" key="10">
    <source>
        <dbReference type="EMBL" id="SHE47415.1"/>
    </source>
</evidence>
<dbReference type="HAMAP" id="MF_00220_B">
    <property type="entry name" value="PyrC_classI_B"/>
    <property type="match status" value="1"/>
</dbReference>
<feature type="binding site" evidence="7">
    <location>
        <position position="303"/>
    </location>
    <ligand>
        <name>Zn(2+)</name>
        <dbReference type="ChEBI" id="CHEBI:29105"/>
        <label>1</label>
    </ligand>
</feature>
<dbReference type="GO" id="GO:0004151">
    <property type="term" value="F:dihydroorotase activity"/>
    <property type="evidence" value="ECO:0007669"/>
    <property type="project" value="UniProtKB-UniRule"/>
</dbReference>
<dbReference type="EMBL" id="FQVH01000002">
    <property type="protein sequence ID" value="SHE47415.1"/>
    <property type="molecule type" value="Genomic_DNA"/>
</dbReference>
<dbReference type="GO" id="GO:0044205">
    <property type="term" value="P:'de novo' UMP biosynthetic process"/>
    <property type="evidence" value="ECO:0007669"/>
    <property type="project" value="UniProtKB-UniRule"/>
</dbReference>
<keyword evidence="4 7" id="KW-0378">Hydrolase</keyword>
<feature type="domain" description="Amidohydrolase 3" evidence="8">
    <location>
        <begin position="292"/>
        <end position="420"/>
    </location>
</feature>
<feature type="binding site" evidence="7">
    <location>
        <position position="230"/>
    </location>
    <ligand>
        <name>Zn(2+)</name>
        <dbReference type="ChEBI" id="CHEBI:29105"/>
        <label>2</label>
    </ligand>
</feature>
<dbReference type="SUPFAM" id="SSF51556">
    <property type="entry name" value="Metallo-dependent hydrolases"/>
    <property type="match status" value="1"/>
</dbReference>
<comment type="cofactor">
    <cofactor evidence="7">
        <name>Zn(2+)</name>
        <dbReference type="ChEBI" id="CHEBI:29105"/>
    </cofactor>
    <text evidence="7">Binds 2 Zn(2+) ions per subunit.</text>
</comment>
<dbReference type="InterPro" id="IPR024403">
    <property type="entry name" value="DHOase_cat"/>
</dbReference>
<comment type="pathway">
    <text evidence="7">Pyrimidine metabolism; UMP biosynthesis via de novo pathway; (S)-dihydroorotate from bicarbonate: step 3/3.</text>
</comment>
<feature type="binding site" evidence="7">
    <location>
        <position position="177"/>
    </location>
    <ligand>
        <name>Zn(2+)</name>
        <dbReference type="ChEBI" id="CHEBI:29105"/>
        <label>2</label>
    </ligand>
</feature>
<dbReference type="InterPro" id="IPR011059">
    <property type="entry name" value="Metal-dep_hydrolase_composite"/>
</dbReference>
<evidence type="ECO:0000256" key="1">
    <source>
        <dbReference type="ARBA" id="ARBA00002368"/>
    </source>
</evidence>
<feature type="binding site" evidence="7">
    <location>
        <position position="60"/>
    </location>
    <ligand>
        <name>Zn(2+)</name>
        <dbReference type="ChEBI" id="CHEBI:29105"/>
        <label>1</label>
    </ligand>
</feature>
<dbReference type="Proteomes" id="UP000184088">
    <property type="component" value="Unassembled WGS sequence"/>
</dbReference>
<dbReference type="STRING" id="1121256.SAMN02746089_00290"/>
<dbReference type="InterPro" id="IPR004722">
    <property type="entry name" value="DHOase"/>
</dbReference>
<reference evidence="10 11" key="1">
    <citation type="submission" date="2016-11" db="EMBL/GenBank/DDBJ databases">
        <authorList>
            <person name="Jaros S."/>
            <person name="Januszkiewicz K."/>
            <person name="Wedrychowicz H."/>
        </authorList>
    </citation>
    <scope>NUCLEOTIDE SEQUENCE [LARGE SCALE GENOMIC DNA]</scope>
    <source>
        <strain evidence="10 11">DSM 17918</strain>
    </source>
</reference>
<dbReference type="GO" id="GO:0008270">
    <property type="term" value="F:zinc ion binding"/>
    <property type="evidence" value="ECO:0007669"/>
    <property type="project" value="UniProtKB-UniRule"/>
</dbReference>
<keyword evidence="3 7" id="KW-0479">Metal-binding</keyword>
<feature type="binding site" evidence="7">
    <location>
        <position position="150"/>
    </location>
    <ligand>
        <name>Zn(2+)</name>
        <dbReference type="ChEBI" id="CHEBI:29105"/>
        <label>2</label>
    </ligand>
</feature>
<comment type="function">
    <text evidence="1 7">Catalyzes the reversible cyclization of carbamoyl aspartate to dihydroorotate.</text>
</comment>
<feature type="active site" evidence="7">
    <location>
        <position position="303"/>
    </location>
</feature>
<comment type="similarity">
    <text evidence="2 7">Belongs to the metallo-dependent hydrolases superfamily. DHOase family. Class I DHOase subfamily.</text>
</comment>
<feature type="binding site" evidence="7">
    <location>
        <begin position="321"/>
        <end position="322"/>
    </location>
    <ligand>
        <name>substrate</name>
    </ligand>
</feature>